<dbReference type="Proteomes" id="UP001177021">
    <property type="component" value="Unassembled WGS sequence"/>
</dbReference>
<dbReference type="EMBL" id="CASHSV030000716">
    <property type="protein sequence ID" value="CAJ2672899.1"/>
    <property type="molecule type" value="Genomic_DNA"/>
</dbReference>
<proteinExistence type="predicted"/>
<sequence>MATRCLGFATLMLIASILILGISAQSECGGDYSGINKECRSYISKFGPKIPPSEACCAALKGVDVSCYCKYVTPIVAQTCQVPNIPTDKCGSYEIPHSPPQKA</sequence>
<reference evidence="1" key="1">
    <citation type="submission" date="2023-10" db="EMBL/GenBank/DDBJ databases">
        <authorList>
            <person name="Rodriguez Cubillos JULIANA M."/>
            <person name="De Vega J."/>
        </authorList>
    </citation>
    <scope>NUCLEOTIDE SEQUENCE</scope>
</reference>
<evidence type="ECO:0000313" key="2">
    <source>
        <dbReference type="Proteomes" id="UP001177021"/>
    </source>
</evidence>
<gene>
    <name evidence="1" type="ORF">MILVUS5_LOCUS36458</name>
</gene>
<organism evidence="1 2">
    <name type="scientific">Trifolium pratense</name>
    <name type="common">Red clover</name>
    <dbReference type="NCBI Taxonomy" id="57577"/>
    <lineage>
        <taxon>Eukaryota</taxon>
        <taxon>Viridiplantae</taxon>
        <taxon>Streptophyta</taxon>
        <taxon>Embryophyta</taxon>
        <taxon>Tracheophyta</taxon>
        <taxon>Spermatophyta</taxon>
        <taxon>Magnoliopsida</taxon>
        <taxon>eudicotyledons</taxon>
        <taxon>Gunneridae</taxon>
        <taxon>Pentapetalae</taxon>
        <taxon>rosids</taxon>
        <taxon>fabids</taxon>
        <taxon>Fabales</taxon>
        <taxon>Fabaceae</taxon>
        <taxon>Papilionoideae</taxon>
        <taxon>50 kb inversion clade</taxon>
        <taxon>NPAAA clade</taxon>
        <taxon>Hologalegina</taxon>
        <taxon>IRL clade</taxon>
        <taxon>Trifolieae</taxon>
        <taxon>Trifolium</taxon>
    </lineage>
</organism>
<accession>A0ACB0LXE5</accession>
<comment type="caution">
    <text evidence="1">The sequence shown here is derived from an EMBL/GenBank/DDBJ whole genome shotgun (WGS) entry which is preliminary data.</text>
</comment>
<evidence type="ECO:0000313" key="1">
    <source>
        <dbReference type="EMBL" id="CAJ2672899.1"/>
    </source>
</evidence>
<protein>
    <submittedName>
        <fullName evidence="1">Uncharacterized protein</fullName>
    </submittedName>
</protein>
<name>A0ACB0LXE5_TRIPR</name>
<keyword evidence="2" id="KW-1185">Reference proteome</keyword>